<gene>
    <name evidence="7" type="ORF">RGQ30_22490</name>
</gene>
<keyword evidence="3 6" id="KW-0812">Transmembrane</keyword>
<accession>A0AA86J0F2</accession>
<evidence type="ECO:0000256" key="1">
    <source>
        <dbReference type="ARBA" id="ARBA00004651"/>
    </source>
</evidence>
<comment type="subcellular location">
    <subcellularLocation>
        <location evidence="1">Cell membrane</location>
        <topology evidence="1">Multi-pass membrane protein</topology>
    </subcellularLocation>
</comment>
<feature type="transmembrane region" description="Helical" evidence="6">
    <location>
        <begin position="175"/>
        <end position="194"/>
    </location>
</feature>
<evidence type="ECO:0000313" key="8">
    <source>
        <dbReference type="Proteomes" id="UP001329151"/>
    </source>
</evidence>
<evidence type="ECO:0000256" key="2">
    <source>
        <dbReference type="ARBA" id="ARBA00022475"/>
    </source>
</evidence>
<dbReference type="GO" id="GO:0005886">
    <property type="term" value="C:plasma membrane"/>
    <property type="evidence" value="ECO:0007669"/>
    <property type="project" value="UniProtKB-SubCell"/>
</dbReference>
<dbReference type="Proteomes" id="UP001329151">
    <property type="component" value="Chromosome"/>
</dbReference>
<proteinExistence type="predicted"/>
<dbReference type="PANTHER" id="PTHR30086:SF20">
    <property type="entry name" value="ARGININE EXPORTER PROTEIN ARGO-RELATED"/>
    <property type="match status" value="1"/>
</dbReference>
<protein>
    <submittedName>
        <fullName evidence="7">LysE family translocator</fullName>
    </submittedName>
</protein>
<evidence type="ECO:0000256" key="4">
    <source>
        <dbReference type="ARBA" id="ARBA00022989"/>
    </source>
</evidence>
<keyword evidence="5 6" id="KW-0472">Membrane</keyword>
<evidence type="ECO:0000313" key="7">
    <source>
        <dbReference type="EMBL" id="BET26748.1"/>
    </source>
</evidence>
<sequence>MQHLQAVALFAFLSIITPGPNNLMIMTSGMNFGVRKSLPHFFGIVVGFPLMLLAMGLGLNAVFDTVPWFQTVLLVFSLLMMVVLAWRIASFSPSADALKPGSRPLTFLNAVLFQWVNPKAWFMATAAVALFPASASTPVLDVLAVAVVMASVGVLCVGVWLVLGSRLRAFINSPLRLKCFNAGMAASLVLFFAYSTVSAM</sequence>
<dbReference type="GO" id="GO:0015171">
    <property type="term" value="F:amino acid transmembrane transporter activity"/>
    <property type="evidence" value="ECO:0007669"/>
    <property type="project" value="TreeGrafter"/>
</dbReference>
<keyword evidence="4 6" id="KW-1133">Transmembrane helix</keyword>
<feature type="transmembrane region" description="Helical" evidence="6">
    <location>
        <begin position="143"/>
        <end position="163"/>
    </location>
</feature>
<organism evidence="7 8">
    <name type="scientific">Limnobacter thiooxidans</name>
    <dbReference type="NCBI Taxonomy" id="131080"/>
    <lineage>
        <taxon>Bacteria</taxon>
        <taxon>Pseudomonadati</taxon>
        <taxon>Pseudomonadota</taxon>
        <taxon>Betaproteobacteria</taxon>
        <taxon>Burkholderiales</taxon>
        <taxon>Burkholderiaceae</taxon>
        <taxon>Limnobacter</taxon>
    </lineage>
</organism>
<keyword evidence="8" id="KW-1185">Reference proteome</keyword>
<dbReference type="GO" id="GO:0033228">
    <property type="term" value="P:cysteine export across plasma membrane"/>
    <property type="evidence" value="ECO:0007669"/>
    <property type="project" value="TreeGrafter"/>
</dbReference>
<dbReference type="Pfam" id="PF01810">
    <property type="entry name" value="LysE"/>
    <property type="match status" value="1"/>
</dbReference>
<evidence type="ECO:0000256" key="3">
    <source>
        <dbReference type="ARBA" id="ARBA00022692"/>
    </source>
</evidence>
<feature type="transmembrane region" description="Helical" evidence="6">
    <location>
        <begin position="68"/>
        <end position="86"/>
    </location>
</feature>
<reference evidence="7 8" key="1">
    <citation type="submission" date="2023-10" db="EMBL/GenBank/DDBJ databases">
        <title>Complete Genome Sequence of Limnobacter thiooxidans CS-K2T, Isolated from freshwater lake sediments in Bavaria, Germany.</title>
        <authorList>
            <person name="Naruki M."/>
            <person name="Watanabe A."/>
            <person name="Warashina T."/>
            <person name="Morita T."/>
            <person name="Arakawa K."/>
        </authorList>
    </citation>
    <scope>NUCLEOTIDE SEQUENCE [LARGE SCALE GENOMIC DNA]</scope>
    <source>
        <strain evidence="7 8">CS-K2</strain>
    </source>
</reference>
<evidence type="ECO:0000256" key="5">
    <source>
        <dbReference type="ARBA" id="ARBA00023136"/>
    </source>
</evidence>
<dbReference type="AlphaFoldDB" id="A0AA86J0F2"/>
<name>A0AA86J0F2_9BURK</name>
<dbReference type="EMBL" id="AP028947">
    <property type="protein sequence ID" value="BET26748.1"/>
    <property type="molecule type" value="Genomic_DNA"/>
</dbReference>
<keyword evidence="2" id="KW-1003">Cell membrane</keyword>
<evidence type="ECO:0000256" key="6">
    <source>
        <dbReference type="SAM" id="Phobius"/>
    </source>
</evidence>
<feature type="transmembrane region" description="Helical" evidence="6">
    <location>
        <begin position="38"/>
        <end position="62"/>
    </location>
</feature>
<dbReference type="InterPro" id="IPR001123">
    <property type="entry name" value="LeuE-type"/>
</dbReference>
<dbReference type="KEGG" id="lto:RGQ30_22490"/>
<feature type="transmembrane region" description="Helical" evidence="6">
    <location>
        <begin position="6"/>
        <end position="26"/>
    </location>
</feature>
<dbReference type="RefSeq" id="WP_130555806.1">
    <property type="nucleotide sequence ID" value="NZ_AP028947.1"/>
</dbReference>
<dbReference type="PANTHER" id="PTHR30086">
    <property type="entry name" value="ARGININE EXPORTER PROTEIN ARGO"/>
    <property type="match status" value="1"/>
</dbReference>